<reference evidence="4" key="2">
    <citation type="journal article" date="2017" name="Nat. Plants">
        <title>The Aegilops tauschii genome reveals multiple impacts of transposons.</title>
        <authorList>
            <person name="Zhao G."/>
            <person name="Zou C."/>
            <person name="Li K."/>
            <person name="Wang K."/>
            <person name="Li T."/>
            <person name="Gao L."/>
            <person name="Zhang X."/>
            <person name="Wang H."/>
            <person name="Yang Z."/>
            <person name="Liu X."/>
            <person name="Jiang W."/>
            <person name="Mao L."/>
            <person name="Kong X."/>
            <person name="Jiao Y."/>
            <person name="Jia J."/>
        </authorList>
    </citation>
    <scope>NUCLEOTIDE SEQUENCE [LARGE SCALE GENOMIC DNA]</scope>
    <source>
        <strain evidence="4">cv. AL8/78</strain>
    </source>
</reference>
<keyword evidence="4" id="KW-1185">Reference proteome</keyword>
<dbReference type="Proteomes" id="UP000015105">
    <property type="component" value="Chromosome 1D"/>
</dbReference>
<dbReference type="AlphaFoldDB" id="A0A452ZGY6"/>
<dbReference type="PANTHER" id="PTHR42776">
    <property type="entry name" value="SERINE PEPTIDASE S9 FAMILY MEMBER"/>
    <property type="match status" value="1"/>
</dbReference>
<dbReference type="Gramene" id="AET1Gv20767600.13">
    <property type="protein sequence ID" value="AET1Gv20767600.13"/>
    <property type="gene ID" value="AET1Gv20767600"/>
</dbReference>
<sequence>MGIFLGMQAPETFVAAAARNPVCNLQLMVGTTDIPDWCFLEVYGKEGKNCFTESPLADTLTQFYQKSPISHISKVKTPTLFLLGAKDLRVPVSNGLQYARALKERGVDTKIIVFPEDIHGLDKFVQT</sequence>
<dbReference type="Pfam" id="PF00326">
    <property type="entry name" value="Peptidase_S9"/>
    <property type="match status" value="1"/>
</dbReference>
<reference evidence="3" key="5">
    <citation type="journal article" date="2021" name="G3 (Bethesda)">
        <title>Aegilops tauschii genome assembly Aet v5.0 features greater sequence contiguity and improved annotation.</title>
        <authorList>
            <person name="Wang L."/>
            <person name="Zhu T."/>
            <person name="Rodriguez J.C."/>
            <person name="Deal K.R."/>
            <person name="Dubcovsky J."/>
            <person name="McGuire P.E."/>
            <person name="Lux T."/>
            <person name="Spannagl M."/>
            <person name="Mayer K.F.X."/>
            <person name="Baldrich P."/>
            <person name="Meyers B.C."/>
            <person name="Huo N."/>
            <person name="Gu Y.Q."/>
            <person name="Zhou H."/>
            <person name="Devos K.M."/>
            <person name="Bennetzen J.L."/>
            <person name="Unver T."/>
            <person name="Budak H."/>
            <person name="Gulick P.J."/>
            <person name="Galiba G."/>
            <person name="Kalapos B."/>
            <person name="Nelson D.R."/>
            <person name="Li P."/>
            <person name="You F.M."/>
            <person name="Luo M.C."/>
            <person name="Dvorak J."/>
        </authorList>
    </citation>
    <scope>NUCLEOTIDE SEQUENCE [LARGE SCALE GENOMIC DNA]</scope>
    <source>
        <strain evidence="3">cv. AL8/78</strain>
    </source>
</reference>
<dbReference type="Gene3D" id="3.40.50.1820">
    <property type="entry name" value="alpha/beta hydrolase"/>
    <property type="match status" value="1"/>
</dbReference>
<dbReference type="GO" id="GO:0004252">
    <property type="term" value="F:serine-type endopeptidase activity"/>
    <property type="evidence" value="ECO:0007669"/>
    <property type="project" value="TreeGrafter"/>
</dbReference>
<accession>A0A452ZGY6</accession>
<name>A0A452ZGY6_AEGTS</name>
<dbReference type="InterPro" id="IPR001375">
    <property type="entry name" value="Peptidase_S9_cat"/>
</dbReference>
<proteinExistence type="predicted"/>
<dbReference type="EnsemblPlants" id="AET1Gv20767600.13">
    <property type="protein sequence ID" value="AET1Gv20767600.13"/>
    <property type="gene ID" value="AET1Gv20767600"/>
</dbReference>
<keyword evidence="1" id="KW-0378">Hydrolase</keyword>
<organism evidence="3 4">
    <name type="scientific">Aegilops tauschii subsp. strangulata</name>
    <name type="common">Goatgrass</name>
    <dbReference type="NCBI Taxonomy" id="200361"/>
    <lineage>
        <taxon>Eukaryota</taxon>
        <taxon>Viridiplantae</taxon>
        <taxon>Streptophyta</taxon>
        <taxon>Embryophyta</taxon>
        <taxon>Tracheophyta</taxon>
        <taxon>Spermatophyta</taxon>
        <taxon>Magnoliopsida</taxon>
        <taxon>Liliopsida</taxon>
        <taxon>Poales</taxon>
        <taxon>Poaceae</taxon>
        <taxon>BOP clade</taxon>
        <taxon>Pooideae</taxon>
        <taxon>Triticodae</taxon>
        <taxon>Triticeae</taxon>
        <taxon>Triticinae</taxon>
        <taxon>Aegilops</taxon>
    </lineage>
</organism>
<evidence type="ECO:0000256" key="1">
    <source>
        <dbReference type="ARBA" id="ARBA00022801"/>
    </source>
</evidence>
<evidence type="ECO:0000259" key="2">
    <source>
        <dbReference type="Pfam" id="PF00326"/>
    </source>
</evidence>
<evidence type="ECO:0000313" key="3">
    <source>
        <dbReference type="EnsemblPlants" id="AET1Gv20767600.13"/>
    </source>
</evidence>
<dbReference type="PANTHER" id="PTHR42776:SF4">
    <property type="entry name" value="ACYLAMINO-ACID-RELEASING ENZYME"/>
    <property type="match status" value="1"/>
</dbReference>
<reference evidence="3" key="3">
    <citation type="journal article" date="2017" name="Nature">
        <title>Genome sequence of the progenitor of the wheat D genome Aegilops tauschii.</title>
        <authorList>
            <person name="Luo M.C."/>
            <person name="Gu Y.Q."/>
            <person name="Puiu D."/>
            <person name="Wang H."/>
            <person name="Twardziok S.O."/>
            <person name="Deal K.R."/>
            <person name="Huo N."/>
            <person name="Zhu T."/>
            <person name="Wang L."/>
            <person name="Wang Y."/>
            <person name="McGuire P.E."/>
            <person name="Liu S."/>
            <person name="Long H."/>
            <person name="Ramasamy R.K."/>
            <person name="Rodriguez J.C."/>
            <person name="Van S.L."/>
            <person name="Yuan L."/>
            <person name="Wang Z."/>
            <person name="Xia Z."/>
            <person name="Xiao L."/>
            <person name="Anderson O.D."/>
            <person name="Ouyang S."/>
            <person name="Liang Y."/>
            <person name="Zimin A.V."/>
            <person name="Pertea G."/>
            <person name="Qi P."/>
            <person name="Bennetzen J.L."/>
            <person name="Dai X."/>
            <person name="Dawson M.W."/>
            <person name="Muller H.G."/>
            <person name="Kugler K."/>
            <person name="Rivarola-Duarte L."/>
            <person name="Spannagl M."/>
            <person name="Mayer K.F.X."/>
            <person name="Lu F.H."/>
            <person name="Bevan M.W."/>
            <person name="Leroy P."/>
            <person name="Li P."/>
            <person name="You F.M."/>
            <person name="Sun Q."/>
            <person name="Liu Z."/>
            <person name="Lyons E."/>
            <person name="Wicker T."/>
            <person name="Salzberg S.L."/>
            <person name="Devos K.M."/>
            <person name="Dvorak J."/>
        </authorList>
    </citation>
    <scope>NUCLEOTIDE SEQUENCE [LARGE SCALE GENOMIC DNA]</scope>
    <source>
        <strain evidence="3">cv. AL8/78</strain>
    </source>
</reference>
<dbReference type="GO" id="GO:0006508">
    <property type="term" value="P:proteolysis"/>
    <property type="evidence" value="ECO:0007669"/>
    <property type="project" value="InterPro"/>
</dbReference>
<evidence type="ECO:0000313" key="4">
    <source>
        <dbReference type="Proteomes" id="UP000015105"/>
    </source>
</evidence>
<dbReference type="InterPro" id="IPR029058">
    <property type="entry name" value="AB_hydrolase_fold"/>
</dbReference>
<reference evidence="4" key="1">
    <citation type="journal article" date="2014" name="Science">
        <title>Ancient hybridizations among the ancestral genomes of bread wheat.</title>
        <authorList>
            <consortium name="International Wheat Genome Sequencing Consortium,"/>
            <person name="Marcussen T."/>
            <person name="Sandve S.R."/>
            <person name="Heier L."/>
            <person name="Spannagl M."/>
            <person name="Pfeifer M."/>
            <person name="Jakobsen K.S."/>
            <person name="Wulff B.B."/>
            <person name="Steuernagel B."/>
            <person name="Mayer K.F."/>
            <person name="Olsen O.A."/>
        </authorList>
    </citation>
    <scope>NUCLEOTIDE SEQUENCE [LARGE SCALE GENOMIC DNA]</scope>
    <source>
        <strain evidence="4">cv. AL8/78</strain>
    </source>
</reference>
<reference evidence="3" key="4">
    <citation type="submission" date="2019-03" db="UniProtKB">
        <authorList>
            <consortium name="EnsemblPlants"/>
        </authorList>
    </citation>
    <scope>IDENTIFICATION</scope>
</reference>
<dbReference type="SUPFAM" id="SSF53474">
    <property type="entry name" value="alpha/beta-Hydrolases"/>
    <property type="match status" value="1"/>
</dbReference>
<feature type="domain" description="Peptidase S9 prolyl oligopeptidase catalytic" evidence="2">
    <location>
        <begin position="2"/>
        <end position="122"/>
    </location>
</feature>
<protein>
    <recommendedName>
        <fullName evidence="2">Peptidase S9 prolyl oligopeptidase catalytic domain-containing protein</fullName>
    </recommendedName>
</protein>